<keyword evidence="2" id="KW-1185">Reference proteome</keyword>
<sequence length="646" mass="69963">MSESDKVKWTDYEIEWLEAAYVAPDIRAIVTRKEAGYMRAVGNLMADKYKEQLGEPFREETPQQFAQRIAKFSRRVAKGKTREVAETTEHWERRLQGVGERIYNWLKRTSPNNSRNKTGAALAPLPSKPPARRPRKKSGYALFGASDHPERPKPSGRRRDIGEYTTALKVAWDKLPPEDRAHFNEEAAKMNQAAANDSDFVPESEDGAHGAGPEGTGGGDESQLADAEAETRAQAHARAEQQRASEEFLRGCRATALPDIISATVKHWQNQTGWVGMYLVGGFDAGGEIAAHVECTGEDSAGRTLYQRLGDELGIQPEQLKAILFDFLREVYLPPSGPRTAVQLSDCQLVELSKQVVALQEQASGDDGWPGLVLPSAAQGEKRTAEGTSGNSTKGRGSTAGERDEVELDVDTEAPPSLLRRPSCPPLLQEEVPASSPASTPRESPAWSRPSSPPPTPSSRRPSPEPAKTGPTPIARAGADDPYDGGGKARRRGRGRSATRGGRQRLPKTNRTDAQVRGGGRGGRAARGRGGAAADRTHPGSSDASRLSVLRPPPVDTQSRAPAHASLEQKENEPGRPDQAGGGRVGRDRKPSARTQGIDPLRQFFSEAAEKDAAVKDAKDQAKRDAKKRKNTEALGDANKRHKGSK</sequence>
<name>A0ACB8T5L3_9AGAM</name>
<organism evidence="1 2">
    <name type="scientific">Artomyces pyxidatus</name>
    <dbReference type="NCBI Taxonomy" id="48021"/>
    <lineage>
        <taxon>Eukaryota</taxon>
        <taxon>Fungi</taxon>
        <taxon>Dikarya</taxon>
        <taxon>Basidiomycota</taxon>
        <taxon>Agaricomycotina</taxon>
        <taxon>Agaricomycetes</taxon>
        <taxon>Russulales</taxon>
        <taxon>Auriscalpiaceae</taxon>
        <taxon>Artomyces</taxon>
    </lineage>
</organism>
<proteinExistence type="predicted"/>
<dbReference type="EMBL" id="MU277201">
    <property type="protein sequence ID" value="KAI0063772.1"/>
    <property type="molecule type" value="Genomic_DNA"/>
</dbReference>
<comment type="caution">
    <text evidence="1">The sequence shown here is derived from an EMBL/GenBank/DDBJ whole genome shotgun (WGS) entry which is preliminary data.</text>
</comment>
<protein>
    <submittedName>
        <fullName evidence="1">Uncharacterized protein</fullName>
    </submittedName>
</protein>
<reference evidence="1" key="1">
    <citation type="submission" date="2021-03" db="EMBL/GenBank/DDBJ databases">
        <authorList>
            <consortium name="DOE Joint Genome Institute"/>
            <person name="Ahrendt S."/>
            <person name="Looney B.P."/>
            <person name="Miyauchi S."/>
            <person name="Morin E."/>
            <person name="Drula E."/>
            <person name="Courty P.E."/>
            <person name="Chicoki N."/>
            <person name="Fauchery L."/>
            <person name="Kohler A."/>
            <person name="Kuo A."/>
            <person name="Labutti K."/>
            <person name="Pangilinan J."/>
            <person name="Lipzen A."/>
            <person name="Riley R."/>
            <person name="Andreopoulos W."/>
            <person name="He G."/>
            <person name="Johnson J."/>
            <person name="Barry K.W."/>
            <person name="Grigoriev I.V."/>
            <person name="Nagy L."/>
            <person name="Hibbett D."/>
            <person name="Henrissat B."/>
            <person name="Matheny P.B."/>
            <person name="Labbe J."/>
            <person name="Martin F."/>
        </authorList>
    </citation>
    <scope>NUCLEOTIDE SEQUENCE</scope>
    <source>
        <strain evidence="1">HHB10654</strain>
    </source>
</reference>
<dbReference type="Proteomes" id="UP000814140">
    <property type="component" value="Unassembled WGS sequence"/>
</dbReference>
<evidence type="ECO:0000313" key="2">
    <source>
        <dbReference type="Proteomes" id="UP000814140"/>
    </source>
</evidence>
<accession>A0ACB8T5L3</accession>
<reference evidence="1" key="2">
    <citation type="journal article" date="2022" name="New Phytol.">
        <title>Evolutionary transition to the ectomycorrhizal habit in the genomes of a hyperdiverse lineage of mushroom-forming fungi.</title>
        <authorList>
            <person name="Looney B."/>
            <person name="Miyauchi S."/>
            <person name="Morin E."/>
            <person name="Drula E."/>
            <person name="Courty P.E."/>
            <person name="Kohler A."/>
            <person name="Kuo A."/>
            <person name="LaButti K."/>
            <person name="Pangilinan J."/>
            <person name="Lipzen A."/>
            <person name="Riley R."/>
            <person name="Andreopoulos W."/>
            <person name="He G."/>
            <person name="Johnson J."/>
            <person name="Nolan M."/>
            <person name="Tritt A."/>
            <person name="Barry K.W."/>
            <person name="Grigoriev I.V."/>
            <person name="Nagy L.G."/>
            <person name="Hibbett D."/>
            <person name="Henrissat B."/>
            <person name="Matheny P.B."/>
            <person name="Labbe J."/>
            <person name="Martin F.M."/>
        </authorList>
    </citation>
    <scope>NUCLEOTIDE SEQUENCE</scope>
    <source>
        <strain evidence="1">HHB10654</strain>
    </source>
</reference>
<evidence type="ECO:0000313" key="1">
    <source>
        <dbReference type="EMBL" id="KAI0063772.1"/>
    </source>
</evidence>
<gene>
    <name evidence="1" type="ORF">BV25DRAFT_1914856</name>
</gene>